<feature type="domain" description="MaoC-like" evidence="1">
    <location>
        <begin position="8"/>
        <end position="113"/>
    </location>
</feature>
<sequence length="145" mass="16915">MKYEQMLINKVYKTSTYTVTKDEIYNFALKFDPQYMHIDDEKASKSIFGGIIASGLHTLSISWKLWVDMNLIGEDIIGGVRMEHVEFLKPVYPEDILTVKARIIDKQEHSDQKDRGYISILLNTYNQDEKMVMNVKFLGLIKRDC</sequence>
<dbReference type="InterPro" id="IPR029069">
    <property type="entry name" value="HotDog_dom_sf"/>
</dbReference>
<evidence type="ECO:0000313" key="3">
    <source>
        <dbReference type="Proteomes" id="UP000595349"/>
    </source>
</evidence>
<dbReference type="AlphaFoldDB" id="A0A7T7CEI9"/>
<dbReference type="Proteomes" id="UP000595349">
    <property type="component" value="Chromosome"/>
</dbReference>
<dbReference type="RefSeq" id="WP_200088237.1">
    <property type="nucleotide sequence ID" value="NZ_CP054706.1"/>
</dbReference>
<proteinExistence type="predicted"/>
<accession>A0A7T7CEI9</accession>
<organism evidence="2 3">
    <name type="scientific">Salicibibacter cibi</name>
    <dbReference type="NCBI Taxonomy" id="2743001"/>
    <lineage>
        <taxon>Bacteria</taxon>
        <taxon>Bacillati</taxon>
        <taxon>Bacillota</taxon>
        <taxon>Bacilli</taxon>
        <taxon>Bacillales</taxon>
        <taxon>Bacillaceae</taxon>
        <taxon>Salicibibacter</taxon>
    </lineage>
</organism>
<keyword evidence="3" id="KW-1185">Reference proteome</keyword>
<dbReference type="SUPFAM" id="SSF54637">
    <property type="entry name" value="Thioesterase/thiol ester dehydrase-isomerase"/>
    <property type="match status" value="1"/>
</dbReference>
<dbReference type="Gene3D" id="3.10.129.10">
    <property type="entry name" value="Hotdog Thioesterase"/>
    <property type="match status" value="1"/>
</dbReference>
<dbReference type="InterPro" id="IPR002539">
    <property type="entry name" value="MaoC-like_dom"/>
</dbReference>
<evidence type="ECO:0000313" key="2">
    <source>
        <dbReference type="EMBL" id="QQK79097.1"/>
    </source>
</evidence>
<dbReference type="PANTHER" id="PTHR43664:SF1">
    <property type="entry name" value="BETA-METHYLMALYL-COA DEHYDRATASE"/>
    <property type="match status" value="1"/>
</dbReference>
<name>A0A7T7CEI9_9BACI</name>
<dbReference type="Pfam" id="PF01575">
    <property type="entry name" value="MaoC_dehydratas"/>
    <property type="match status" value="1"/>
</dbReference>
<dbReference type="EMBL" id="CP054706">
    <property type="protein sequence ID" value="QQK79097.1"/>
    <property type="molecule type" value="Genomic_DNA"/>
</dbReference>
<dbReference type="PANTHER" id="PTHR43664">
    <property type="entry name" value="MONOAMINE OXIDASE-RELATED"/>
    <property type="match status" value="1"/>
</dbReference>
<dbReference type="InterPro" id="IPR052342">
    <property type="entry name" value="MCH/BMMD"/>
</dbReference>
<gene>
    <name evidence="2" type="ORF">HUG20_03720</name>
</gene>
<evidence type="ECO:0000259" key="1">
    <source>
        <dbReference type="Pfam" id="PF01575"/>
    </source>
</evidence>
<reference evidence="2 3" key="1">
    <citation type="submission" date="2020-06" db="EMBL/GenBank/DDBJ databases">
        <title>Genomic analysis of Salicibibacter sp. NKC21-4.</title>
        <authorList>
            <person name="Oh Y.J."/>
        </authorList>
    </citation>
    <scope>NUCLEOTIDE SEQUENCE [LARGE SCALE GENOMIC DNA]</scope>
    <source>
        <strain evidence="2 3">NKC21-4</strain>
    </source>
</reference>
<dbReference type="KEGG" id="scib:HUG20_03720"/>
<protein>
    <recommendedName>
        <fullName evidence="1">MaoC-like domain-containing protein</fullName>
    </recommendedName>
</protein>